<feature type="chain" id="PRO_5046194941" description="Outer membrane lipoprotein-sorting protein" evidence="1">
    <location>
        <begin position="25"/>
        <end position="268"/>
    </location>
</feature>
<sequence length="268" mass="29154">MRRWLALAAATLIASAAAAVPAAAQTGPPDPAQAVKRQLRAERGVQIAEISHTIFKDGTSARFRFNSRLQLGPAGPVAADSTMQWVLDPKSRGMAETNELLADLASPAQMTVVGGYLYASGLYSLPQGKTWARSRAPRPDAQYATEAATQQTAVNVFDPATLKALLKGATVKPVPDGFFYQGTLTRPTISWRLWTDAAGLPKRLLTNKHVTGKYKTAKIERIDTRYADWGMPIVVVPPPADEVIDYEDLEDPFGLFKPEPKELINALR</sequence>
<evidence type="ECO:0000256" key="1">
    <source>
        <dbReference type="SAM" id="SignalP"/>
    </source>
</evidence>
<gene>
    <name evidence="2" type="ORF">J2S55_007504</name>
</gene>
<accession>A0ABT9RGK5</accession>
<name>A0ABT9RGK5_9ACTN</name>
<evidence type="ECO:0000313" key="3">
    <source>
        <dbReference type="Proteomes" id="UP001230426"/>
    </source>
</evidence>
<dbReference type="RefSeq" id="WP_306870884.1">
    <property type="nucleotide sequence ID" value="NZ_JAUSRB010000002.1"/>
</dbReference>
<comment type="caution">
    <text evidence="2">The sequence shown here is derived from an EMBL/GenBank/DDBJ whole genome shotgun (WGS) entry which is preliminary data.</text>
</comment>
<reference evidence="2 3" key="1">
    <citation type="submission" date="2023-07" db="EMBL/GenBank/DDBJ databases">
        <title>Sequencing the genomes of 1000 actinobacteria strains.</title>
        <authorList>
            <person name="Klenk H.-P."/>
        </authorList>
    </citation>
    <scope>NUCLEOTIDE SEQUENCE [LARGE SCALE GENOMIC DNA]</scope>
    <source>
        <strain evidence="2 3">DSM 44109</strain>
    </source>
</reference>
<keyword evidence="1" id="KW-0732">Signal</keyword>
<dbReference type="EMBL" id="JAUSRB010000002">
    <property type="protein sequence ID" value="MDP9868238.1"/>
    <property type="molecule type" value="Genomic_DNA"/>
</dbReference>
<evidence type="ECO:0000313" key="2">
    <source>
        <dbReference type="EMBL" id="MDP9868238.1"/>
    </source>
</evidence>
<protein>
    <recommendedName>
        <fullName evidence="4">Outer membrane lipoprotein-sorting protein</fullName>
    </recommendedName>
</protein>
<feature type="signal peptide" evidence="1">
    <location>
        <begin position="1"/>
        <end position="24"/>
    </location>
</feature>
<evidence type="ECO:0008006" key="4">
    <source>
        <dbReference type="Google" id="ProtNLM"/>
    </source>
</evidence>
<proteinExistence type="predicted"/>
<keyword evidence="3" id="KW-1185">Reference proteome</keyword>
<dbReference type="Proteomes" id="UP001230426">
    <property type="component" value="Unassembled WGS sequence"/>
</dbReference>
<organism evidence="2 3">
    <name type="scientific">Streptosporangium brasiliense</name>
    <dbReference type="NCBI Taxonomy" id="47480"/>
    <lineage>
        <taxon>Bacteria</taxon>
        <taxon>Bacillati</taxon>
        <taxon>Actinomycetota</taxon>
        <taxon>Actinomycetes</taxon>
        <taxon>Streptosporangiales</taxon>
        <taxon>Streptosporangiaceae</taxon>
        <taxon>Streptosporangium</taxon>
    </lineage>
</organism>